<dbReference type="SUPFAM" id="SSF109604">
    <property type="entry name" value="HD-domain/PDEase-like"/>
    <property type="match status" value="1"/>
</dbReference>
<evidence type="ECO:0000256" key="1">
    <source>
        <dbReference type="ARBA" id="ARBA00007125"/>
    </source>
</evidence>
<dbReference type="EMBL" id="CP032096">
    <property type="protein sequence ID" value="QBZ83931.1"/>
    <property type="molecule type" value="Genomic_DNA"/>
</dbReference>
<evidence type="ECO:0000256" key="2">
    <source>
        <dbReference type="ARBA" id="ARBA00012451"/>
    </source>
</evidence>
<evidence type="ECO:0000313" key="9">
    <source>
        <dbReference type="Proteomes" id="UP000296201"/>
    </source>
</evidence>
<comment type="similarity">
    <text evidence="1">Belongs to the GppA/Ppx family.</text>
</comment>
<dbReference type="FunFam" id="3.30.420.150:FF:000001">
    <property type="entry name" value="Guanosine-5'-triphosphate,3'-diphosphate pyrophosphatase"/>
    <property type="match status" value="1"/>
</dbReference>
<reference evidence="8 9" key="1">
    <citation type="submission" date="2018-08" db="EMBL/GenBank/DDBJ databases">
        <title>Horizontal acquisition of hydrogen conversion ability and other habitat adaptations in Hydrogenovibrio crunogenus strains.</title>
        <authorList>
            <person name="Gonnella G."/>
            <person name="Adam N."/>
            <person name="Perner M."/>
        </authorList>
    </citation>
    <scope>NUCLEOTIDE SEQUENCE [LARGE SCALE GENOMIC DNA]</scope>
    <source>
        <strain evidence="8 9">SP-41</strain>
    </source>
</reference>
<gene>
    <name evidence="8" type="primary">gppA</name>
    <name evidence="8" type="ORF">GHNINEIG_02000</name>
</gene>
<protein>
    <recommendedName>
        <fullName evidence="3">Exopolyphosphatase</fullName>
        <ecNumber evidence="2">3.6.1.11</ecNumber>
    </recommendedName>
</protein>
<evidence type="ECO:0000256" key="5">
    <source>
        <dbReference type="ARBA" id="ARBA00047607"/>
    </source>
</evidence>
<dbReference type="Pfam" id="PF02541">
    <property type="entry name" value="Ppx-GppA"/>
    <property type="match status" value="1"/>
</dbReference>
<evidence type="ECO:0000256" key="4">
    <source>
        <dbReference type="ARBA" id="ARBA00022801"/>
    </source>
</evidence>
<dbReference type="CDD" id="cd24053">
    <property type="entry name" value="ASKHA_NBD_EcPPX-GppA-like"/>
    <property type="match status" value="1"/>
</dbReference>
<dbReference type="InterPro" id="IPR030673">
    <property type="entry name" value="PyroPPase_GppA_Ppx"/>
</dbReference>
<dbReference type="InterPro" id="IPR003695">
    <property type="entry name" value="Ppx_GppA_N"/>
</dbReference>
<dbReference type="PIRSF" id="PIRSF001267">
    <property type="entry name" value="Pyrophosphatase_GppA_Ppx"/>
    <property type="match status" value="1"/>
</dbReference>
<feature type="domain" description="Ppx/GppA phosphatase N-terminal" evidence="6">
    <location>
        <begin position="25"/>
        <end position="306"/>
    </location>
</feature>
<dbReference type="PANTHER" id="PTHR30005:SF0">
    <property type="entry name" value="RETROGRADE REGULATION PROTEIN 2"/>
    <property type="match status" value="1"/>
</dbReference>
<dbReference type="Gene3D" id="3.30.420.150">
    <property type="entry name" value="Exopolyphosphatase. Domain 2"/>
    <property type="match status" value="1"/>
</dbReference>
<accession>A0A4P7P186</accession>
<name>A0A4P7P186_9GAMM</name>
<feature type="domain" description="Ppx/GppA phosphatase C-terminal" evidence="7">
    <location>
        <begin position="313"/>
        <end position="488"/>
    </location>
</feature>
<dbReference type="EC" id="3.6.1.11" evidence="2"/>
<evidence type="ECO:0000259" key="7">
    <source>
        <dbReference type="Pfam" id="PF21447"/>
    </source>
</evidence>
<evidence type="ECO:0000256" key="3">
    <source>
        <dbReference type="ARBA" id="ARBA00020416"/>
    </source>
</evidence>
<dbReference type="SUPFAM" id="SSF53067">
    <property type="entry name" value="Actin-like ATPase domain"/>
    <property type="match status" value="2"/>
</dbReference>
<dbReference type="Proteomes" id="UP000296201">
    <property type="component" value="Chromosome"/>
</dbReference>
<dbReference type="InterPro" id="IPR048950">
    <property type="entry name" value="Ppx_GppA_C"/>
</dbReference>
<dbReference type="Gene3D" id="3.30.420.40">
    <property type="match status" value="1"/>
</dbReference>
<proteinExistence type="inferred from homology"/>
<organism evidence="8 9">
    <name type="scientific">Hydrogenovibrio crunogenus</name>
    <dbReference type="NCBI Taxonomy" id="39765"/>
    <lineage>
        <taxon>Bacteria</taxon>
        <taxon>Pseudomonadati</taxon>
        <taxon>Pseudomonadota</taxon>
        <taxon>Gammaproteobacteria</taxon>
        <taxon>Thiotrichales</taxon>
        <taxon>Piscirickettsiaceae</taxon>
        <taxon>Hydrogenovibrio</taxon>
    </lineage>
</organism>
<dbReference type="GO" id="GO:0006793">
    <property type="term" value="P:phosphorus metabolic process"/>
    <property type="evidence" value="ECO:0007669"/>
    <property type="project" value="InterPro"/>
</dbReference>
<dbReference type="OrthoDB" id="9793035at2"/>
<dbReference type="Pfam" id="PF21447">
    <property type="entry name" value="Ppx-GppA_III"/>
    <property type="match status" value="1"/>
</dbReference>
<evidence type="ECO:0000259" key="6">
    <source>
        <dbReference type="Pfam" id="PF02541"/>
    </source>
</evidence>
<keyword evidence="4 8" id="KW-0378">Hydrolase</keyword>
<evidence type="ECO:0000313" key="8">
    <source>
        <dbReference type="EMBL" id="QBZ83931.1"/>
    </source>
</evidence>
<dbReference type="AlphaFoldDB" id="A0A4P7P186"/>
<dbReference type="RefSeq" id="WP_135796512.1">
    <property type="nucleotide sequence ID" value="NZ_CP032096.1"/>
</dbReference>
<keyword evidence="9" id="KW-1185">Reference proteome</keyword>
<dbReference type="Gene3D" id="1.10.3210.10">
    <property type="entry name" value="Hypothetical protein af1432"/>
    <property type="match status" value="1"/>
</dbReference>
<dbReference type="InterPro" id="IPR050273">
    <property type="entry name" value="GppA/Ppx_hydrolase"/>
</dbReference>
<dbReference type="InterPro" id="IPR043129">
    <property type="entry name" value="ATPase_NBD"/>
</dbReference>
<dbReference type="PANTHER" id="PTHR30005">
    <property type="entry name" value="EXOPOLYPHOSPHATASE"/>
    <property type="match status" value="1"/>
</dbReference>
<comment type="catalytic activity">
    <reaction evidence="5">
        <text>[phosphate](n) + H2O = [phosphate](n-1) + phosphate + H(+)</text>
        <dbReference type="Rhea" id="RHEA:21528"/>
        <dbReference type="Rhea" id="RHEA-COMP:9859"/>
        <dbReference type="Rhea" id="RHEA-COMP:14279"/>
        <dbReference type="ChEBI" id="CHEBI:15377"/>
        <dbReference type="ChEBI" id="CHEBI:15378"/>
        <dbReference type="ChEBI" id="CHEBI:16838"/>
        <dbReference type="ChEBI" id="CHEBI:43474"/>
        <dbReference type="EC" id="3.6.1.11"/>
    </reaction>
</comment>
<dbReference type="FunFam" id="3.30.420.40:FF:000023">
    <property type="entry name" value="Guanosine-5'-triphosphate,3'-diphosphate pyrophosphatase"/>
    <property type="match status" value="1"/>
</dbReference>
<dbReference type="InterPro" id="IPR022371">
    <property type="entry name" value="Exopolyphosphatase"/>
</dbReference>
<dbReference type="NCBIfam" id="TIGR03706">
    <property type="entry name" value="exo_poly_only"/>
    <property type="match status" value="1"/>
</dbReference>
<dbReference type="GO" id="GO:0004309">
    <property type="term" value="F:exopolyphosphatase activity"/>
    <property type="evidence" value="ECO:0007669"/>
    <property type="project" value="UniProtKB-EC"/>
</dbReference>
<sequence>MTDTTESQNIYAAIDLGSNSFHMMVAREVHGQLQVIDKHKEMIRLRSGLDKKGYLTPEAFQNGIECLERFGQLIKKIPGHQVRAVGTNTLRNAKNSQEFLRQARKALGHEIQIIAGQEEARLIYLGVAHGLPQNDEQRLVMDIGGGSTEYIIGKNFNYRHLTSTEMGCVSITQQFFSKPEITEKRMTKAISNCRQILRPHLTKLTSLGWDSAIGASGSIKSIGTLLKENGWTEGEITLEGMLKLKDALLQAGSIQAASLQGLKEERIPVLAGGLAILIATFEELKIAQMQVSSNALREGLVFDTLGRLFAEDVRETSVAAAQAWLKIDTEQAEAIAHTSKIFYKQAHNIWQLHDADYNYKKLLNWAAQLHEAGMALSYKRYRHHSAYLIENSELAGFTQQEKQMLATMLLNHRGKFVPEAYERFASPHKEKLKYLTVLLRLAVRIHRGREKDIPDILLYTTGEKTIHLSFEKDWLKAHPLTQMDLEVEAERLAGADFTLTYE</sequence>